<evidence type="ECO:0000313" key="2">
    <source>
        <dbReference type="EMBL" id="KAF5760156.1"/>
    </source>
</evidence>
<reference evidence="2" key="1">
    <citation type="journal article" date="2017" name="Nature">
        <title>The sunflower genome provides insights into oil metabolism, flowering and Asterid evolution.</title>
        <authorList>
            <person name="Badouin H."/>
            <person name="Gouzy J."/>
            <person name="Grassa C.J."/>
            <person name="Murat F."/>
            <person name="Staton S.E."/>
            <person name="Cottret L."/>
            <person name="Lelandais-Briere C."/>
            <person name="Owens G.L."/>
            <person name="Carrere S."/>
            <person name="Mayjonade B."/>
            <person name="Legrand L."/>
            <person name="Gill N."/>
            <person name="Kane N.C."/>
            <person name="Bowers J.E."/>
            <person name="Hubner S."/>
            <person name="Bellec A."/>
            <person name="Berard A."/>
            <person name="Berges H."/>
            <person name="Blanchet N."/>
            <person name="Boniface M.C."/>
            <person name="Brunel D."/>
            <person name="Catrice O."/>
            <person name="Chaidir N."/>
            <person name="Claudel C."/>
            <person name="Donnadieu C."/>
            <person name="Faraut T."/>
            <person name="Fievet G."/>
            <person name="Helmstetter N."/>
            <person name="King M."/>
            <person name="Knapp S.J."/>
            <person name="Lai Z."/>
            <person name="Le Paslier M.C."/>
            <person name="Lippi Y."/>
            <person name="Lorenzon L."/>
            <person name="Mandel J.R."/>
            <person name="Marage G."/>
            <person name="Marchand G."/>
            <person name="Marquand E."/>
            <person name="Bret-Mestries E."/>
            <person name="Morien E."/>
            <person name="Nambeesan S."/>
            <person name="Nguyen T."/>
            <person name="Pegot-Espagnet P."/>
            <person name="Pouilly N."/>
            <person name="Raftis F."/>
            <person name="Sallet E."/>
            <person name="Schiex T."/>
            <person name="Thomas J."/>
            <person name="Vandecasteele C."/>
            <person name="Vares D."/>
            <person name="Vear F."/>
            <person name="Vautrin S."/>
            <person name="Crespi M."/>
            <person name="Mangin B."/>
            <person name="Burke J.M."/>
            <person name="Salse J."/>
            <person name="Munos S."/>
            <person name="Vincourt P."/>
            <person name="Rieseberg L.H."/>
            <person name="Langlade N.B."/>
        </authorList>
    </citation>
    <scope>NUCLEOTIDE SEQUENCE</scope>
    <source>
        <tissue evidence="2">Leaves</tissue>
    </source>
</reference>
<dbReference type="Proteomes" id="UP000215914">
    <property type="component" value="Unassembled WGS sequence"/>
</dbReference>
<dbReference type="Gene3D" id="3.20.20.100">
    <property type="entry name" value="NADP-dependent oxidoreductase domain"/>
    <property type="match status" value="1"/>
</dbReference>
<dbReference type="PANTHER" id="PTHR43364:SF4">
    <property type="entry name" value="NAD(P)-LINKED OXIDOREDUCTASE SUPERFAMILY PROTEIN"/>
    <property type="match status" value="1"/>
</dbReference>
<accession>A0A9K3DRE6</accession>
<dbReference type="InterPro" id="IPR050523">
    <property type="entry name" value="AKR_Detox_Biosynth"/>
</dbReference>
<keyword evidence="1" id="KW-0560">Oxidoreductase</keyword>
<name>A0A9K3DRE6_HELAN</name>
<evidence type="ECO:0000256" key="1">
    <source>
        <dbReference type="ARBA" id="ARBA00023002"/>
    </source>
</evidence>
<comment type="caution">
    <text evidence="2">The sequence shown here is derived from an EMBL/GenBank/DDBJ whole genome shotgun (WGS) entry which is preliminary data.</text>
</comment>
<protein>
    <submittedName>
        <fullName evidence="2">NADP-dependent oxidoreductase domain superfamily</fullName>
    </submittedName>
</protein>
<keyword evidence="3" id="KW-1185">Reference proteome</keyword>
<dbReference type="EMBL" id="MNCJ02000331">
    <property type="protein sequence ID" value="KAF5760156.1"/>
    <property type="molecule type" value="Genomic_DNA"/>
</dbReference>
<dbReference type="SUPFAM" id="SSF51430">
    <property type="entry name" value="NAD(P)-linked oxidoreductase"/>
    <property type="match status" value="1"/>
</dbReference>
<gene>
    <name evidence="2" type="ORF">HanXRQr2_Chr16g0750021</name>
</gene>
<proteinExistence type="predicted"/>
<dbReference type="InterPro" id="IPR036812">
    <property type="entry name" value="NAD(P)_OxRdtase_dom_sf"/>
</dbReference>
<sequence>MDSHLEGNFSTEEATIVLISLRVSCSMNRGNDPIPNILLPHLLRCRTNQMPVPTFLLVRDRPFMTSTIIGATSLEQLKEDMDAFLTTERPLSPDVMADIETIFKRYKDPTIL</sequence>
<reference evidence="2" key="2">
    <citation type="submission" date="2020-06" db="EMBL/GenBank/DDBJ databases">
        <title>Helianthus annuus Genome sequencing and assembly Release 2.</title>
        <authorList>
            <person name="Gouzy J."/>
            <person name="Langlade N."/>
            <person name="Munos S."/>
        </authorList>
    </citation>
    <scope>NUCLEOTIDE SEQUENCE</scope>
    <source>
        <tissue evidence="2">Leaves</tissue>
    </source>
</reference>
<organism evidence="2 3">
    <name type="scientific">Helianthus annuus</name>
    <name type="common">Common sunflower</name>
    <dbReference type="NCBI Taxonomy" id="4232"/>
    <lineage>
        <taxon>Eukaryota</taxon>
        <taxon>Viridiplantae</taxon>
        <taxon>Streptophyta</taxon>
        <taxon>Embryophyta</taxon>
        <taxon>Tracheophyta</taxon>
        <taxon>Spermatophyta</taxon>
        <taxon>Magnoliopsida</taxon>
        <taxon>eudicotyledons</taxon>
        <taxon>Gunneridae</taxon>
        <taxon>Pentapetalae</taxon>
        <taxon>asterids</taxon>
        <taxon>campanulids</taxon>
        <taxon>Asterales</taxon>
        <taxon>Asteraceae</taxon>
        <taxon>Asteroideae</taxon>
        <taxon>Heliantheae alliance</taxon>
        <taxon>Heliantheae</taxon>
        <taxon>Helianthus</taxon>
    </lineage>
</organism>
<evidence type="ECO:0000313" key="3">
    <source>
        <dbReference type="Proteomes" id="UP000215914"/>
    </source>
</evidence>
<dbReference type="PANTHER" id="PTHR43364">
    <property type="entry name" value="NADH-SPECIFIC METHYLGLYOXAL REDUCTASE-RELATED"/>
    <property type="match status" value="1"/>
</dbReference>
<dbReference type="Gramene" id="mRNA:HanXRQr2_Chr16g0750021">
    <property type="protein sequence ID" value="CDS:HanXRQr2_Chr16g0750021.1"/>
    <property type="gene ID" value="HanXRQr2_Chr16g0750021"/>
</dbReference>
<dbReference type="AlphaFoldDB" id="A0A9K3DRE6"/>
<dbReference type="GO" id="GO:0016491">
    <property type="term" value="F:oxidoreductase activity"/>
    <property type="evidence" value="ECO:0007669"/>
    <property type="project" value="UniProtKB-KW"/>
</dbReference>